<dbReference type="Proteomes" id="UP000013097">
    <property type="component" value="Unassembled WGS sequence"/>
</dbReference>
<dbReference type="SUPFAM" id="SSF48452">
    <property type="entry name" value="TPR-like"/>
    <property type="match status" value="1"/>
</dbReference>
<feature type="transmembrane region" description="Helical" evidence="5">
    <location>
        <begin position="294"/>
        <end position="312"/>
    </location>
</feature>
<dbReference type="PATRIC" id="fig|999411.4.peg.1594"/>
<evidence type="ECO:0008006" key="8">
    <source>
        <dbReference type="Google" id="ProtNLM"/>
    </source>
</evidence>
<evidence type="ECO:0000256" key="4">
    <source>
        <dbReference type="SAM" id="MobiDB-lite"/>
    </source>
</evidence>
<evidence type="ECO:0000313" key="6">
    <source>
        <dbReference type="EMBL" id="ENZ02383.1"/>
    </source>
</evidence>
<gene>
    <name evidence="6" type="ORF">HMPREF1092_01618</name>
</gene>
<dbReference type="AlphaFoldDB" id="N9XRQ7"/>
<keyword evidence="7" id="KW-1185">Reference proteome</keyword>
<name>N9XRQ7_9CLOT</name>
<feature type="compositionally biased region" description="Polar residues" evidence="4">
    <location>
        <begin position="204"/>
        <end position="213"/>
    </location>
</feature>
<dbReference type="PROSITE" id="PS50005">
    <property type="entry name" value="TPR"/>
    <property type="match status" value="2"/>
</dbReference>
<feature type="repeat" description="TPR" evidence="3">
    <location>
        <begin position="421"/>
        <end position="454"/>
    </location>
</feature>
<evidence type="ECO:0000256" key="2">
    <source>
        <dbReference type="ARBA" id="ARBA00022803"/>
    </source>
</evidence>
<keyword evidence="5" id="KW-0472">Membrane</keyword>
<dbReference type="HOGENOM" id="CLU_053652_0_0_9"/>
<dbReference type="SMART" id="SM00028">
    <property type="entry name" value="TPR"/>
    <property type="match status" value="5"/>
</dbReference>
<proteinExistence type="predicted"/>
<reference evidence="6 7" key="1">
    <citation type="submission" date="2013-01" db="EMBL/GenBank/DDBJ databases">
        <title>The Genome Sequence of Clostridium colicanis 209318.</title>
        <authorList>
            <consortium name="The Broad Institute Genome Sequencing Platform"/>
            <person name="Earl A."/>
            <person name="Ward D."/>
            <person name="Feldgarden M."/>
            <person name="Gevers D."/>
            <person name="Courvalin P."/>
            <person name="Lambert T."/>
            <person name="Walker B."/>
            <person name="Young S.K."/>
            <person name="Zeng Q."/>
            <person name="Gargeya S."/>
            <person name="Fitzgerald M."/>
            <person name="Haas B."/>
            <person name="Abouelleil A."/>
            <person name="Alvarado L."/>
            <person name="Arachchi H.M."/>
            <person name="Berlin A.M."/>
            <person name="Chapman S.B."/>
            <person name="Dewar J."/>
            <person name="Goldberg J."/>
            <person name="Griggs A."/>
            <person name="Gujja S."/>
            <person name="Hansen M."/>
            <person name="Howarth C."/>
            <person name="Imamovic A."/>
            <person name="Larimer J."/>
            <person name="McCowan C."/>
            <person name="Murphy C."/>
            <person name="Neiman D."/>
            <person name="Pearson M."/>
            <person name="Priest M."/>
            <person name="Roberts A."/>
            <person name="Saif S."/>
            <person name="Shea T."/>
            <person name="Sisk P."/>
            <person name="Sykes S."/>
            <person name="Wortman J."/>
            <person name="Nusbaum C."/>
            <person name="Birren B."/>
        </authorList>
    </citation>
    <scope>NUCLEOTIDE SEQUENCE [LARGE SCALE GENOMIC DNA]</scope>
    <source>
        <strain evidence="6 7">209318</strain>
    </source>
</reference>
<keyword evidence="2 3" id="KW-0802">TPR repeat</keyword>
<dbReference type="Pfam" id="PF13174">
    <property type="entry name" value="TPR_6"/>
    <property type="match status" value="2"/>
</dbReference>
<feature type="compositionally biased region" description="Basic and acidic residues" evidence="4">
    <location>
        <begin position="112"/>
        <end position="157"/>
    </location>
</feature>
<evidence type="ECO:0000256" key="5">
    <source>
        <dbReference type="SAM" id="Phobius"/>
    </source>
</evidence>
<feature type="region of interest" description="Disordered" evidence="4">
    <location>
        <begin position="112"/>
        <end position="243"/>
    </location>
</feature>
<organism evidence="6 7">
    <name type="scientific">Clostridium thermobutyricum</name>
    <dbReference type="NCBI Taxonomy" id="29372"/>
    <lineage>
        <taxon>Bacteria</taxon>
        <taxon>Bacillati</taxon>
        <taxon>Bacillota</taxon>
        <taxon>Clostridia</taxon>
        <taxon>Eubacteriales</taxon>
        <taxon>Clostridiaceae</taxon>
        <taxon>Clostridium</taxon>
    </lineage>
</organism>
<dbReference type="EMBL" id="AGYT01000008">
    <property type="protein sequence ID" value="ENZ02383.1"/>
    <property type="molecule type" value="Genomic_DNA"/>
</dbReference>
<feature type="repeat" description="TPR" evidence="3">
    <location>
        <begin position="384"/>
        <end position="417"/>
    </location>
</feature>
<keyword evidence="5" id="KW-1133">Transmembrane helix</keyword>
<dbReference type="eggNOG" id="COG0457">
    <property type="taxonomic scope" value="Bacteria"/>
</dbReference>
<dbReference type="Gene3D" id="1.25.40.10">
    <property type="entry name" value="Tetratricopeptide repeat domain"/>
    <property type="match status" value="2"/>
</dbReference>
<accession>N9XRQ7</accession>
<dbReference type="RefSeq" id="WP_002598119.1">
    <property type="nucleotide sequence ID" value="NZ_KB850956.1"/>
</dbReference>
<keyword evidence="1" id="KW-0677">Repeat</keyword>
<evidence type="ECO:0000256" key="3">
    <source>
        <dbReference type="PROSITE-ProRule" id="PRU00339"/>
    </source>
</evidence>
<sequence length="506" mass="58013">MEFSNKKLQKAFEYYEQGKYKEALKICSKVLNKEYNNEDALTLEGEVLFKCGRIDDAIITWKINAEYNNNELAKKHLARIDSGVKEMALSYTSIYSEDEEYKRLIIDAYRESKKEEEKTENKEQEPIENKEKTENESNKKEEKEKNKNDETVKDESIKVTSSNSKSESVETKDSSNSSKEDLSKNEVSEKDKIIEKEPEVEKTVTPSENVTINEVTPVEKESVEEKVPSFTEDVKKEEASPVKEEKINNDVKKEEVPSDSEPKVDVIKRESSNELKRTRVEKHCNAKNSFNKKIVAVIVAAVIVIGGGVAIYKNSPSKPASEKPKVEVPKIDWSNFNSDVQTAINNQNYPKLYALLTQAPENKIPQAEQASYQAGLKAMDENGVQYFYDQGMNYYNQKQYQQAIDSFQKGLKFAQNNYLAPHLTYFIGASYSGLGDHQKAVEYYKLYLKNFPNDDIYNSGCLYVLAKYYYAQGYVKEAQNYANQLQNKYPNSPYNNTDISNILNNK</sequence>
<dbReference type="InterPro" id="IPR013105">
    <property type="entry name" value="TPR_2"/>
</dbReference>
<comment type="caution">
    <text evidence="6">The sequence shown here is derived from an EMBL/GenBank/DDBJ whole genome shotgun (WGS) entry which is preliminary data.</text>
</comment>
<evidence type="ECO:0000256" key="1">
    <source>
        <dbReference type="ARBA" id="ARBA00022737"/>
    </source>
</evidence>
<dbReference type="InterPro" id="IPR011990">
    <property type="entry name" value="TPR-like_helical_dom_sf"/>
</dbReference>
<protein>
    <recommendedName>
        <fullName evidence="8">Tetratricopeptide repeat protein</fullName>
    </recommendedName>
</protein>
<feature type="compositionally biased region" description="Basic and acidic residues" evidence="4">
    <location>
        <begin position="167"/>
        <end position="202"/>
    </location>
</feature>
<evidence type="ECO:0000313" key="7">
    <source>
        <dbReference type="Proteomes" id="UP000013097"/>
    </source>
</evidence>
<feature type="compositionally biased region" description="Basic and acidic residues" evidence="4">
    <location>
        <begin position="217"/>
        <end position="243"/>
    </location>
</feature>
<keyword evidence="5" id="KW-0812">Transmembrane</keyword>
<dbReference type="Pfam" id="PF07719">
    <property type="entry name" value="TPR_2"/>
    <property type="match status" value="1"/>
</dbReference>
<dbReference type="InterPro" id="IPR019734">
    <property type="entry name" value="TPR_rpt"/>
</dbReference>